<evidence type="ECO:0000259" key="2">
    <source>
        <dbReference type="Pfam" id="PF00884"/>
    </source>
</evidence>
<dbReference type="RefSeq" id="WP_104436254.1">
    <property type="nucleotide sequence ID" value="NZ_PTJA01000003.1"/>
</dbReference>
<reference evidence="3 4" key="1">
    <citation type="submission" date="2018-02" db="EMBL/GenBank/DDBJ databases">
        <title>Genomic Encyclopedia of Archaeal and Bacterial Type Strains, Phase II (KMG-II): from individual species to whole genera.</title>
        <authorList>
            <person name="Goeker M."/>
        </authorList>
    </citation>
    <scope>NUCLEOTIDE SEQUENCE [LARGE SCALE GENOMIC DNA]</scope>
    <source>
        <strain evidence="3 4">DSM 3808</strain>
    </source>
</reference>
<dbReference type="PANTHER" id="PTHR46615:SF1">
    <property type="entry name" value="ARYLSULFATASE K"/>
    <property type="match status" value="1"/>
</dbReference>
<comment type="caution">
    <text evidence="3">The sequence shown here is derived from an EMBL/GenBank/DDBJ whole genome shotgun (WGS) entry which is preliminary data.</text>
</comment>
<dbReference type="Proteomes" id="UP000237749">
    <property type="component" value="Unassembled WGS sequence"/>
</dbReference>
<dbReference type="EMBL" id="PTJA01000003">
    <property type="protein sequence ID" value="PPK82209.1"/>
    <property type="molecule type" value="Genomic_DNA"/>
</dbReference>
<dbReference type="Pfam" id="PF00884">
    <property type="entry name" value="Sulfatase"/>
    <property type="match status" value="1"/>
</dbReference>
<dbReference type="InterPro" id="IPR051849">
    <property type="entry name" value="GAG-degrading_sulfatase"/>
</dbReference>
<evidence type="ECO:0000313" key="3">
    <source>
        <dbReference type="EMBL" id="PPK82209.1"/>
    </source>
</evidence>
<dbReference type="OrthoDB" id="9763552at2"/>
<dbReference type="InterPro" id="IPR000917">
    <property type="entry name" value="Sulfatase_N"/>
</dbReference>
<dbReference type="GO" id="GO:0015024">
    <property type="term" value="F:glucuronate-2-sulfatase activity"/>
    <property type="evidence" value="ECO:0007669"/>
    <property type="project" value="TreeGrafter"/>
</dbReference>
<dbReference type="PANTHER" id="PTHR46615">
    <property type="entry name" value="ARYLSULFATASE K"/>
    <property type="match status" value="1"/>
</dbReference>
<dbReference type="InterPro" id="IPR017850">
    <property type="entry name" value="Alkaline_phosphatase_core_sf"/>
</dbReference>
<organism evidence="3 4">
    <name type="scientific">Lacrimispora xylanisolvens</name>
    <dbReference type="NCBI Taxonomy" id="384636"/>
    <lineage>
        <taxon>Bacteria</taxon>
        <taxon>Bacillati</taxon>
        <taxon>Bacillota</taxon>
        <taxon>Clostridia</taxon>
        <taxon>Lachnospirales</taxon>
        <taxon>Lachnospiraceae</taxon>
        <taxon>Lacrimispora</taxon>
    </lineage>
</organism>
<evidence type="ECO:0000313" key="4">
    <source>
        <dbReference type="Proteomes" id="UP000237749"/>
    </source>
</evidence>
<protein>
    <submittedName>
        <fullName evidence="3">Choline-sulfatase</fullName>
    </submittedName>
</protein>
<feature type="domain" description="Sulfatase N-terminal" evidence="2">
    <location>
        <begin position="21"/>
        <end position="337"/>
    </location>
</feature>
<sequence>MKKPDILIYLSDQHSPIFSGWGAVPVETPNLDKLRQDGTNFTESYTSCPLCVPARMSMLSAKLPSRTGVYSNFDTLADTTPTFLHPFVAAGYETVLIGRMHFIGQDQRHGFTKRLVGDITPVTWNRPGDSLAEERGVFKDCFMDTCCTDVIGGGESPVLHYDEAVVEAALEYLSEKHEKPQLIVVGTYGPHYPYVAPKELYLKYLDRVTVPESFETDMPMNRLLEKKKKDRSFDADGARQAIAAYCGMIEHMDGQIGRVRAAFHDYTKRFNQSSIFCYLSDHGDQVGENRFYGKQTFFEKSAKIPFLFAGDGIGAARSVAAPVSIMDLGPTMCELAGLEFPVETDGISLAKILKKEKEPDYKRAVISQFMAGDFNESRCYAVMVRKKQYKYITYHGYEAEDMLFNLAGDPEEKNNLYSENPDIASELRSIAMAIANPDQEEKSSRDHWQMYKWMMAWERETGMDDRERWSKNPVTARDLPEVR</sequence>
<feature type="region of interest" description="Disordered" evidence="1">
    <location>
        <begin position="463"/>
        <end position="483"/>
    </location>
</feature>
<keyword evidence="4" id="KW-1185">Reference proteome</keyword>
<name>A0A2S6HW89_9FIRM</name>
<dbReference type="SUPFAM" id="SSF53649">
    <property type="entry name" value="Alkaline phosphatase-like"/>
    <property type="match status" value="1"/>
</dbReference>
<proteinExistence type="predicted"/>
<dbReference type="Gene3D" id="3.40.720.10">
    <property type="entry name" value="Alkaline Phosphatase, subunit A"/>
    <property type="match status" value="1"/>
</dbReference>
<accession>A0A2S6HW89</accession>
<dbReference type="AlphaFoldDB" id="A0A2S6HW89"/>
<dbReference type="GO" id="GO:0004065">
    <property type="term" value="F:arylsulfatase activity"/>
    <property type="evidence" value="ECO:0007669"/>
    <property type="project" value="TreeGrafter"/>
</dbReference>
<gene>
    <name evidence="3" type="ORF">BXY41_103425</name>
</gene>
<evidence type="ECO:0000256" key="1">
    <source>
        <dbReference type="SAM" id="MobiDB-lite"/>
    </source>
</evidence>
<dbReference type="CDD" id="cd16037">
    <property type="entry name" value="sulfatase_like"/>
    <property type="match status" value="1"/>
</dbReference>